<dbReference type="InterPro" id="IPR029058">
    <property type="entry name" value="AB_hydrolase_fold"/>
</dbReference>
<dbReference type="AlphaFoldDB" id="A0A2G9FA04"/>
<accession>A0A2G9FA04</accession>
<reference evidence="4 5" key="1">
    <citation type="submission" date="2017-08" db="EMBL/GenBank/DDBJ databases">
        <title>Analysis of Fusobacterium persistence and antibiotic response in human colorectal.</title>
        <authorList>
            <person name="Bullman S."/>
        </authorList>
    </citation>
    <scope>NUCLEOTIDE SEQUENCE [LARGE SCALE GENOMIC DNA]</scope>
    <source>
        <strain evidence="4 5">P2_CP</strain>
    </source>
</reference>
<proteinExistence type="predicted"/>
<feature type="chain" id="PRO_5013802566" evidence="2">
    <location>
        <begin position="19"/>
        <end position="316"/>
    </location>
</feature>
<evidence type="ECO:0000259" key="3">
    <source>
        <dbReference type="Pfam" id="PF20434"/>
    </source>
</evidence>
<dbReference type="Proteomes" id="UP000230719">
    <property type="component" value="Unassembled WGS sequence"/>
</dbReference>
<dbReference type="InterPro" id="IPR049492">
    <property type="entry name" value="BD-FAE-like_dom"/>
</dbReference>
<protein>
    <submittedName>
        <fullName evidence="4">Esterase</fullName>
    </submittedName>
</protein>
<name>A0A2G9FA04_9FUSO</name>
<evidence type="ECO:0000256" key="2">
    <source>
        <dbReference type="SAM" id="SignalP"/>
    </source>
</evidence>
<dbReference type="SUPFAM" id="SSF53474">
    <property type="entry name" value="alpha/beta-Hydrolases"/>
    <property type="match status" value="1"/>
</dbReference>
<feature type="signal peptide" evidence="2">
    <location>
        <begin position="1"/>
        <end position="18"/>
    </location>
</feature>
<dbReference type="RefSeq" id="WP_158410313.1">
    <property type="nucleotide sequence ID" value="NZ_CP056006.1"/>
</dbReference>
<keyword evidence="1" id="KW-0378">Hydrolase</keyword>
<dbReference type="InterPro" id="IPR050300">
    <property type="entry name" value="GDXG_lipolytic_enzyme"/>
</dbReference>
<dbReference type="Gene3D" id="3.40.50.1820">
    <property type="entry name" value="alpha/beta hydrolase"/>
    <property type="match status" value="1"/>
</dbReference>
<evidence type="ECO:0000313" key="4">
    <source>
        <dbReference type="EMBL" id="PIM89940.1"/>
    </source>
</evidence>
<feature type="domain" description="BD-FAE-like" evidence="3">
    <location>
        <begin position="58"/>
        <end position="275"/>
    </location>
</feature>
<keyword evidence="2" id="KW-0732">Signal</keyword>
<evidence type="ECO:0000313" key="5">
    <source>
        <dbReference type="Proteomes" id="UP000230719"/>
    </source>
</evidence>
<comment type="caution">
    <text evidence="4">The sequence shown here is derived from an EMBL/GenBank/DDBJ whole genome shotgun (WGS) entry which is preliminary data.</text>
</comment>
<sequence>MKKFFLILFLLGGLSMFGATPESQSLDVKLSRPQVSYIQNITYSQPLGKMNEVIKLEMDIIKPVTKNKLPAVLFVTGGGFVGSLKSNYLQQRLEIAEAGYIVASIEYRKIPNGVFPEPLEDVKSAIRFLRANADKFGIDKNKIAVMGSSAGGYLVAMAGTTNGYKQFDKGDNLNQNSDVQAVIDIYGLSDLATIGEDFSKEVQEIHKSPAAPEALWLNGVVLSNEINSVDNMPEKVKAANPMTYISKNTPPFLLLHGDKDQLVSPSQTEKLHKALVAKGVASTRYIVKGAAHGGEYWVQPEILKIIIDFLNKNLKK</sequence>
<dbReference type="Pfam" id="PF20434">
    <property type="entry name" value="BD-FAE"/>
    <property type="match status" value="1"/>
</dbReference>
<dbReference type="PANTHER" id="PTHR48081:SF13">
    <property type="entry name" value="ALPHA_BETA HYDROLASE"/>
    <property type="match status" value="1"/>
</dbReference>
<dbReference type="EMBL" id="NPND01000022">
    <property type="protein sequence ID" value="PIM89940.1"/>
    <property type="molecule type" value="Genomic_DNA"/>
</dbReference>
<dbReference type="PANTHER" id="PTHR48081">
    <property type="entry name" value="AB HYDROLASE SUPERFAMILY PROTEIN C4A8.06C"/>
    <property type="match status" value="1"/>
</dbReference>
<gene>
    <name evidence="4" type="ORF">CI114_07505</name>
</gene>
<dbReference type="GO" id="GO:0016787">
    <property type="term" value="F:hydrolase activity"/>
    <property type="evidence" value="ECO:0007669"/>
    <property type="project" value="UniProtKB-KW"/>
</dbReference>
<organism evidence="4 5">
    <name type="scientific">Fusobacterium animalis</name>
    <dbReference type="NCBI Taxonomy" id="76859"/>
    <lineage>
        <taxon>Bacteria</taxon>
        <taxon>Fusobacteriati</taxon>
        <taxon>Fusobacteriota</taxon>
        <taxon>Fusobacteriia</taxon>
        <taxon>Fusobacteriales</taxon>
        <taxon>Fusobacteriaceae</taxon>
        <taxon>Fusobacterium</taxon>
    </lineage>
</organism>
<evidence type="ECO:0000256" key="1">
    <source>
        <dbReference type="ARBA" id="ARBA00022801"/>
    </source>
</evidence>